<dbReference type="GO" id="GO:0046655">
    <property type="term" value="P:folic acid metabolic process"/>
    <property type="evidence" value="ECO:0007669"/>
    <property type="project" value="TreeGrafter"/>
</dbReference>
<name>A0A2S7U236_9BACT</name>
<dbReference type="PROSITE" id="PS51330">
    <property type="entry name" value="DHFR_2"/>
    <property type="match status" value="1"/>
</dbReference>
<comment type="similarity">
    <text evidence="2 8 9">Belongs to the dihydrofolate reductase family.</text>
</comment>
<dbReference type="CDD" id="cd00209">
    <property type="entry name" value="DHFR"/>
    <property type="match status" value="1"/>
</dbReference>
<comment type="function">
    <text evidence="7 8">Key enzyme in folate metabolism. Catalyzes an essential reaction for de novo glycine and purine synthesis, and for DNA precursor synthesis.</text>
</comment>
<evidence type="ECO:0000256" key="5">
    <source>
        <dbReference type="ARBA" id="ARBA00022857"/>
    </source>
</evidence>
<evidence type="ECO:0000313" key="11">
    <source>
        <dbReference type="EMBL" id="PQJ29046.1"/>
    </source>
</evidence>
<evidence type="ECO:0000259" key="10">
    <source>
        <dbReference type="PROSITE" id="PS51330"/>
    </source>
</evidence>
<dbReference type="InterPro" id="IPR012259">
    <property type="entry name" value="DHFR"/>
</dbReference>
<evidence type="ECO:0000256" key="7">
    <source>
        <dbReference type="ARBA" id="ARBA00025067"/>
    </source>
</evidence>
<dbReference type="PANTHER" id="PTHR48069:SF3">
    <property type="entry name" value="DIHYDROFOLATE REDUCTASE"/>
    <property type="match status" value="1"/>
</dbReference>
<dbReference type="GO" id="GO:0004146">
    <property type="term" value="F:dihydrofolate reductase activity"/>
    <property type="evidence" value="ECO:0007669"/>
    <property type="project" value="UniProtKB-EC"/>
</dbReference>
<evidence type="ECO:0000313" key="12">
    <source>
        <dbReference type="Proteomes" id="UP000239907"/>
    </source>
</evidence>
<evidence type="ECO:0000256" key="8">
    <source>
        <dbReference type="PIRNR" id="PIRNR000194"/>
    </source>
</evidence>
<dbReference type="SUPFAM" id="SSF53597">
    <property type="entry name" value="Dihydrofolate reductase-like"/>
    <property type="match status" value="1"/>
</dbReference>
<dbReference type="InterPro" id="IPR001796">
    <property type="entry name" value="DHFR_dom"/>
</dbReference>
<dbReference type="PANTHER" id="PTHR48069">
    <property type="entry name" value="DIHYDROFOLATE REDUCTASE"/>
    <property type="match status" value="1"/>
</dbReference>
<dbReference type="PRINTS" id="PR00070">
    <property type="entry name" value="DHFR"/>
</dbReference>
<dbReference type="RefSeq" id="WP_240610623.1">
    <property type="nucleotide sequence ID" value="NZ_MQWA01000001.1"/>
</dbReference>
<dbReference type="Proteomes" id="UP000239907">
    <property type="component" value="Unassembled WGS sequence"/>
</dbReference>
<evidence type="ECO:0000256" key="9">
    <source>
        <dbReference type="RuleBase" id="RU004474"/>
    </source>
</evidence>
<evidence type="ECO:0000256" key="3">
    <source>
        <dbReference type="ARBA" id="ARBA00012856"/>
    </source>
</evidence>
<keyword evidence="6 8" id="KW-0560">Oxidoreductase</keyword>
<keyword evidence="12" id="KW-1185">Reference proteome</keyword>
<feature type="domain" description="DHFR" evidence="10">
    <location>
        <begin position="6"/>
        <end position="157"/>
    </location>
</feature>
<dbReference type="InterPro" id="IPR024072">
    <property type="entry name" value="DHFR-like_dom_sf"/>
</dbReference>
<dbReference type="Pfam" id="PF00186">
    <property type="entry name" value="DHFR_1"/>
    <property type="match status" value="1"/>
</dbReference>
<dbReference type="Gene3D" id="3.40.430.10">
    <property type="entry name" value="Dihydrofolate Reductase, subunit A"/>
    <property type="match status" value="1"/>
</dbReference>
<dbReference type="AlphaFoldDB" id="A0A2S7U236"/>
<keyword evidence="4 8" id="KW-0554">One-carbon metabolism</keyword>
<dbReference type="EMBL" id="MQWA01000001">
    <property type="protein sequence ID" value="PQJ29046.1"/>
    <property type="molecule type" value="Genomic_DNA"/>
</dbReference>
<dbReference type="InterPro" id="IPR017925">
    <property type="entry name" value="DHFR_CS"/>
</dbReference>
<evidence type="ECO:0000256" key="2">
    <source>
        <dbReference type="ARBA" id="ARBA00009539"/>
    </source>
</evidence>
<protein>
    <recommendedName>
        <fullName evidence="3 8">Dihydrofolate reductase</fullName>
        <ecNumber evidence="3 8">1.5.1.3</ecNumber>
    </recommendedName>
</protein>
<keyword evidence="5 8" id="KW-0521">NADP</keyword>
<proteinExistence type="inferred from homology"/>
<comment type="catalytic activity">
    <reaction evidence="8">
        <text>(6S)-5,6,7,8-tetrahydrofolate + NADP(+) = 7,8-dihydrofolate + NADPH + H(+)</text>
        <dbReference type="Rhea" id="RHEA:15009"/>
        <dbReference type="ChEBI" id="CHEBI:15378"/>
        <dbReference type="ChEBI" id="CHEBI:57451"/>
        <dbReference type="ChEBI" id="CHEBI:57453"/>
        <dbReference type="ChEBI" id="CHEBI:57783"/>
        <dbReference type="ChEBI" id="CHEBI:58349"/>
        <dbReference type="EC" id="1.5.1.3"/>
    </reaction>
</comment>
<accession>A0A2S7U236</accession>
<reference evidence="11 12" key="1">
    <citation type="submission" date="2016-12" db="EMBL/GenBank/DDBJ databases">
        <title>Study of bacterial adaptation to deep sea.</title>
        <authorList>
            <person name="Song J."/>
            <person name="Yoshizawa S."/>
            <person name="Kogure K."/>
        </authorList>
    </citation>
    <scope>NUCLEOTIDE SEQUENCE [LARGE SCALE GENOMIC DNA]</scope>
    <source>
        <strain evidence="11 12">SAORIC-165</strain>
    </source>
</reference>
<organism evidence="11 12">
    <name type="scientific">Rubritalea profundi</name>
    <dbReference type="NCBI Taxonomy" id="1658618"/>
    <lineage>
        <taxon>Bacteria</taxon>
        <taxon>Pseudomonadati</taxon>
        <taxon>Verrucomicrobiota</taxon>
        <taxon>Verrucomicrobiia</taxon>
        <taxon>Verrucomicrobiales</taxon>
        <taxon>Rubritaleaceae</taxon>
        <taxon>Rubritalea</taxon>
    </lineage>
</organism>
<dbReference type="GO" id="GO:0046654">
    <property type="term" value="P:tetrahydrofolate biosynthetic process"/>
    <property type="evidence" value="ECO:0007669"/>
    <property type="project" value="UniProtKB-UniPathway"/>
</dbReference>
<sequence length="157" mass="18185">MKNQPKLIAMVAMTSDRVIGKGNDLPWHLPEDLKLFKRTTSGHPIVMGRKTYDSIGRPLPKRQNIVITRDQSWSADGVEVVHSPEAVRQLELMDEEVFIIGGAEIYSLFLPHIDELLVSHVYQSYEGDTRFPEFEHFFTGFEVAEKFDDFELRRYTK</sequence>
<evidence type="ECO:0000256" key="6">
    <source>
        <dbReference type="ARBA" id="ARBA00023002"/>
    </source>
</evidence>
<evidence type="ECO:0000256" key="4">
    <source>
        <dbReference type="ARBA" id="ARBA00022563"/>
    </source>
</evidence>
<gene>
    <name evidence="11" type="ORF">BSZ32_11465</name>
</gene>
<dbReference type="PROSITE" id="PS00075">
    <property type="entry name" value="DHFR_1"/>
    <property type="match status" value="1"/>
</dbReference>
<dbReference type="PIRSF" id="PIRSF000194">
    <property type="entry name" value="DHFR"/>
    <property type="match status" value="1"/>
</dbReference>
<dbReference type="GO" id="GO:0005829">
    <property type="term" value="C:cytosol"/>
    <property type="evidence" value="ECO:0007669"/>
    <property type="project" value="TreeGrafter"/>
</dbReference>
<dbReference type="EC" id="1.5.1.3" evidence="3 8"/>
<comment type="caution">
    <text evidence="11">The sequence shown here is derived from an EMBL/GenBank/DDBJ whole genome shotgun (WGS) entry which is preliminary data.</text>
</comment>
<dbReference type="GO" id="GO:0046452">
    <property type="term" value="P:dihydrofolate metabolic process"/>
    <property type="evidence" value="ECO:0007669"/>
    <property type="project" value="TreeGrafter"/>
</dbReference>
<dbReference type="GO" id="GO:0006730">
    <property type="term" value="P:one-carbon metabolic process"/>
    <property type="evidence" value="ECO:0007669"/>
    <property type="project" value="UniProtKB-KW"/>
</dbReference>
<dbReference type="GO" id="GO:0050661">
    <property type="term" value="F:NADP binding"/>
    <property type="evidence" value="ECO:0007669"/>
    <property type="project" value="InterPro"/>
</dbReference>
<dbReference type="UniPathway" id="UPA00077">
    <property type="reaction ID" value="UER00158"/>
</dbReference>
<evidence type="ECO:0000256" key="1">
    <source>
        <dbReference type="ARBA" id="ARBA00004903"/>
    </source>
</evidence>
<comment type="pathway">
    <text evidence="1 8">Cofactor biosynthesis; tetrahydrofolate biosynthesis; 5,6,7,8-tetrahydrofolate from 7,8-dihydrofolate: step 1/1.</text>
</comment>